<reference evidence="2" key="1">
    <citation type="submission" date="2021-03" db="EMBL/GenBank/DDBJ databases">
        <authorList>
            <person name="Bekaert M."/>
        </authorList>
    </citation>
    <scope>NUCLEOTIDE SEQUENCE</scope>
</reference>
<organism evidence="2 3">
    <name type="scientific">Mytilus edulis</name>
    <name type="common">Blue mussel</name>
    <dbReference type="NCBI Taxonomy" id="6550"/>
    <lineage>
        <taxon>Eukaryota</taxon>
        <taxon>Metazoa</taxon>
        <taxon>Spiralia</taxon>
        <taxon>Lophotrochozoa</taxon>
        <taxon>Mollusca</taxon>
        <taxon>Bivalvia</taxon>
        <taxon>Autobranchia</taxon>
        <taxon>Pteriomorphia</taxon>
        <taxon>Mytilida</taxon>
        <taxon>Mytiloidea</taxon>
        <taxon>Mytilidae</taxon>
        <taxon>Mytilinae</taxon>
        <taxon>Mytilus</taxon>
    </lineage>
</organism>
<dbReference type="Pfam" id="PF13843">
    <property type="entry name" value="DDE_Tnp_1_7"/>
    <property type="match status" value="1"/>
</dbReference>
<sequence length="160" mass="18604">MHVRRQGMLFIRDKDKTCFAVSETTTEKNPVTLVSTFYNAINTLNGKPRVIGAYNTFMGGVDLSDQMIGAYNDHRKCSKVWKKFIYHIFHRIMLNAYILYSHNTSLPVMTRLQFNQSVIESLASDYLTHRYGYVNRQTRVKNLMVEKKEIVLIVPTESET</sequence>
<feature type="domain" description="PiggyBac transposable element-derived protein" evidence="1">
    <location>
        <begin position="26"/>
        <end position="97"/>
    </location>
</feature>
<accession>A0A8S3TRH6</accession>
<gene>
    <name evidence="2" type="ORF">MEDL_46462</name>
</gene>
<name>A0A8S3TRH6_MYTED</name>
<dbReference type="PANTHER" id="PTHR46599:SF3">
    <property type="entry name" value="PIGGYBAC TRANSPOSABLE ELEMENT-DERIVED PROTEIN 4"/>
    <property type="match status" value="1"/>
</dbReference>
<evidence type="ECO:0000313" key="3">
    <source>
        <dbReference type="Proteomes" id="UP000683360"/>
    </source>
</evidence>
<comment type="caution">
    <text evidence="2">The sequence shown here is derived from an EMBL/GenBank/DDBJ whole genome shotgun (WGS) entry which is preliminary data.</text>
</comment>
<keyword evidence="3" id="KW-1185">Reference proteome</keyword>
<dbReference type="PANTHER" id="PTHR46599">
    <property type="entry name" value="PIGGYBAC TRANSPOSABLE ELEMENT-DERIVED PROTEIN 4"/>
    <property type="match status" value="1"/>
</dbReference>
<dbReference type="AlphaFoldDB" id="A0A8S3TRH6"/>
<dbReference type="Proteomes" id="UP000683360">
    <property type="component" value="Unassembled WGS sequence"/>
</dbReference>
<protein>
    <recommendedName>
        <fullName evidence="1">PiggyBac transposable element-derived protein domain-containing protein</fullName>
    </recommendedName>
</protein>
<dbReference type="OrthoDB" id="118105at2759"/>
<dbReference type="EMBL" id="CAJPWZ010002219">
    <property type="protein sequence ID" value="CAG2233820.1"/>
    <property type="molecule type" value="Genomic_DNA"/>
</dbReference>
<proteinExistence type="predicted"/>
<dbReference type="InterPro" id="IPR029526">
    <property type="entry name" value="PGBD"/>
</dbReference>
<evidence type="ECO:0000313" key="2">
    <source>
        <dbReference type="EMBL" id="CAG2233820.1"/>
    </source>
</evidence>
<evidence type="ECO:0000259" key="1">
    <source>
        <dbReference type="Pfam" id="PF13843"/>
    </source>
</evidence>